<name>A0A1E4SVQ0_9ASCO</name>
<keyword evidence="2" id="KW-1185">Reference proteome</keyword>
<dbReference type="Proteomes" id="UP000094801">
    <property type="component" value="Unassembled WGS sequence"/>
</dbReference>
<gene>
    <name evidence="1" type="ORF">CANARDRAFT_29799</name>
</gene>
<dbReference type="AlphaFoldDB" id="A0A1E4SVQ0"/>
<evidence type="ECO:0000313" key="2">
    <source>
        <dbReference type="Proteomes" id="UP000094801"/>
    </source>
</evidence>
<accession>A0A1E4SVQ0</accession>
<protein>
    <submittedName>
        <fullName evidence="1">Uncharacterized protein</fullName>
    </submittedName>
</protein>
<evidence type="ECO:0000313" key="1">
    <source>
        <dbReference type="EMBL" id="ODV83571.1"/>
    </source>
</evidence>
<organism evidence="1 2">
    <name type="scientific">[Candida] arabinofermentans NRRL YB-2248</name>
    <dbReference type="NCBI Taxonomy" id="983967"/>
    <lineage>
        <taxon>Eukaryota</taxon>
        <taxon>Fungi</taxon>
        <taxon>Dikarya</taxon>
        <taxon>Ascomycota</taxon>
        <taxon>Saccharomycotina</taxon>
        <taxon>Pichiomycetes</taxon>
        <taxon>Pichiales</taxon>
        <taxon>Pichiaceae</taxon>
        <taxon>Ogataea</taxon>
        <taxon>Ogataea/Candida clade</taxon>
    </lineage>
</organism>
<dbReference type="EMBL" id="KV453862">
    <property type="protein sequence ID" value="ODV83571.1"/>
    <property type="molecule type" value="Genomic_DNA"/>
</dbReference>
<sequence>MIFAILNLFKNVNDLQDISFFYNWTLRKLIRMKYPNKLILNKLRQLSYYGDGDDDGTFILNESNLKLEEIVKLSWNDNQPIFDLYENDEHFIRVAKLIK</sequence>
<reference evidence="2" key="1">
    <citation type="submission" date="2016-04" db="EMBL/GenBank/DDBJ databases">
        <title>Comparative genomics of biotechnologically important yeasts.</title>
        <authorList>
            <consortium name="DOE Joint Genome Institute"/>
            <person name="Riley R."/>
            <person name="Haridas S."/>
            <person name="Wolfe K.H."/>
            <person name="Lopes M.R."/>
            <person name="Hittinger C.T."/>
            <person name="Goker M."/>
            <person name="Salamov A."/>
            <person name="Wisecaver J."/>
            <person name="Long T.M."/>
            <person name="Aerts A.L."/>
            <person name="Barry K."/>
            <person name="Choi C."/>
            <person name="Clum A."/>
            <person name="Coughlan A.Y."/>
            <person name="Deshpande S."/>
            <person name="Douglass A.P."/>
            <person name="Hanson S.J."/>
            <person name="Klenk H.-P."/>
            <person name="Labutti K."/>
            <person name="Lapidus A."/>
            <person name="Lindquist E."/>
            <person name="Lipzen A."/>
            <person name="Meier-Kolthoff J.P."/>
            <person name="Ohm R.A."/>
            <person name="Otillar R.P."/>
            <person name="Pangilinan J."/>
            <person name="Peng Y."/>
            <person name="Rokas A."/>
            <person name="Rosa C.A."/>
            <person name="Scheuner C."/>
            <person name="Sibirny A.A."/>
            <person name="Slot J.C."/>
            <person name="Stielow J.B."/>
            <person name="Sun H."/>
            <person name="Kurtzman C.P."/>
            <person name="Blackwell M."/>
            <person name="Grigoriev I.V."/>
            <person name="Jeffries T.W."/>
        </authorList>
    </citation>
    <scope>NUCLEOTIDE SEQUENCE [LARGE SCALE GENOMIC DNA]</scope>
    <source>
        <strain evidence="2">NRRL YB-2248</strain>
    </source>
</reference>
<proteinExistence type="predicted"/>